<sequence length="163" mass="18276">MGKKVSGQNIYAVSGNTYLTMNSILKKRKSFHSYKLREIQTTAHNFASVDGIEDVKLVELQYDWGGEIEIRKSENLLGTLIRKNGLESTSKANIIYAKFSVRFKGSNTPRKIGIRSGNQATFGRDEDSLMIEDWINDQQLIIPKNPPKEASQYVENTGESASA</sequence>
<keyword evidence="2" id="KW-1185">Reference proteome</keyword>
<reference evidence="1 2" key="1">
    <citation type="submission" date="2024-06" db="EMBL/GenBank/DDBJ databases">
        <title>Genomic Encyclopedia of Type Strains, Phase IV (KMG-IV): sequencing the most valuable type-strain genomes for metagenomic binning, comparative biology and taxonomic classification.</title>
        <authorList>
            <person name="Goeker M."/>
        </authorList>
    </citation>
    <scope>NUCLEOTIDE SEQUENCE [LARGE SCALE GENOMIC DNA]</scope>
    <source>
        <strain evidence="1 2">DSM 23649</strain>
    </source>
</reference>
<gene>
    <name evidence="1" type="ORF">ABID23_001511</name>
</gene>
<name>A0ABV2HIW0_9HYPH</name>
<protein>
    <recommendedName>
        <fullName evidence="3">Phage related protein</fullName>
    </recommendedName>
</protein>
<evidence type="ECO:0000313" key="2">
    <source>
        <dbReference type="Proteomes" id="UP001549086"/>
    </source>
</evidence>
<accession>A0ABV2HIW0</accession>
<evidence type="ECO:0008006" key="3">
    <source>
        <dbReference type="Google" id="ProtNLM"/>
    </source>
</evidence>
<organism evidence="1 2">
    <name type="scientific">Bartonella silvatica</name>
    <dbReference type="NCBI Taxonomy" id="357760"/>
    <lineage>
        <taxon>Bacteria</taxon>
        <taxon>Pseudomonadati</taxon>
        <taxon>Pseudomonadota</taxon>
        <taxon>Alphaproteobacteria</taxon>
        <taxon>Hyphomicrobiales</taxon>
        <taxon>Bartonellaceae</taxon>
        <taxon>Bartonella</taxon>
    </lineage>
</organism>
<dbReference type="EMBL" id="JBEPLI010000025">
    <property type="protein sequence ID" value="MET3590403.1"/>
    <property type="molecule type" value="Genomic_DNA"/>
</dbReference>
<dbReference type="RefSeq" id="WP_354190702.1">
    <property type="nucleotide sequence ID" value="NZ_JBEPLI010000025.1"/>
</dbReference>
<proteinExistence type="predicted"/>
<comment type="caution">
    <text evidence="1">The sequence shown here is derived from an EMBL/GenBank/DDBJ whole genome shotgun (WGS) entry which is preliminary data.</text>
</comment>
<dbReference type="Proteomes" id="UP001549086">
    <property type="component" value="Unassembled WGS sequence"/>
</dbReference>
<evidence type="ECO:0000313" key="1">
    <source>
        <dbReference type="EMBL" id="MET3590403.1"/>
    </source>
</evidence>